<organism evidence="2 3">
    <name type="scientific">Dyella monticola</name>
    <dbReference type="NCBI Taxonomy" id="1927958"/>
    <lineage>
        <taxon>Bacteria</taxon>
        <taxon>Pseudomonadati</taxon>
        <taxon>Pseudomonadota</taxon>
        <taxon>Gammaproteobacteria</taxon>
        <taxon>Lysobacterales</taxon>
        <taxon>Rhodanobacteraceae</taxon>
        <taxon>Dyella</taxon>
    </lineage>
</organism>
<feature type="chain" id="PRO_5016978340" evidence="1">
    <location>
        <begin position="22"/>
        <end position="93"/>
    </location>
</feature>
<dbReference type="EMBL" id="QRBE01000008">
    <property type="protein sequence ID" value="RDS80483.1"/>
    <property type="molecule type" value="Genomic_DNA"/>
</dbReference>
<dbReference type="RefSeq" id="WP_115496145.1">
    <property type="nucleotide sequence ID" value="NZ_QRBE01000008.1"/>
</dbReference>
<accession>A0A370WWG1</accession>
<feature type="signal peptide" evidence="1">
    <location>
        <begin position="1"/>
        <end position="21"/>
    </location>
</feature>
<evidence type="ECO:0000313" key="2">
    <source>
        <dbReference type="EMBL" id="RDS80483.1"/>
    </source>
</evidence>
<comment type="caution">
    <text evidence="2">The sequence shown here is derived from an EMBL/GenBank/DDBJ whole genome shotgun (WGS) entry which is preliminary data.</text>
</comment>
<name>A0A370WWG1_9GAMM</name>
<gene>
    <name evidence="2" type="ORF">DWU98_13775</name>
</gene>
<sequence length="93" mass="10051">MKTFKWVAILFGALFAHDVLAATTASGIIQFTGKVYAPASAAMALSTSNASRSLNEAQTYALRNAQRMLPCEVLDYFATYAAKDAKFVSVSYN</sequence>
<protein>
    <submittedName>
        <fullName evidence="2">Uncharacterized protein</fullName>
    </submittedName>
</protein>
<reference evidence="2 3" key="1">
    <citation type="submission" date="2018-07" db="EMBL/GenBank/DDBJ databases">
        <title>Dyella monticola sp. nov. and Dyella psychrodurans sp. nov. isolated from monsoon evergreen broad-leaved forest soil of Dinghu Mountain, China.</title>
        <authorList>
            <person name="Gao Z."/>
            <person name="Qiu L."/>
        </authorList>
    </citation>
    <scope>NUCLEOTIDE SEQUENCE [LARGE SCALE GENOMIC DNA]</scope>
    <source>
        <strain evidence="2 3">4G-K06</strain>
    </source>
</reference>
<evidence type="ECO:0000313" key="3">
    <source>
        <dbReference type="Proteomes" id="UP000254258"/>
    </source>
</evidence>
<keyword evidence="3" id="KW-1185">Reference proteome</keyword>
<keyword evidence="1" id="KW-0732">Signal</keyword>
<proteinExistence type="predicted"/>
<evidence type="ECO:0000256" key="1">
    <source>
        <dbReference type="SAM" id="SignalP"/>
    </source>
</evidence>
<dbReference type="Proteomes" id="UP000254258">
    <property type="component" value="Unassembled WGS sequence"/>
</dbReference>
<dbReference type="AlphaFoldDB" id="A0A370WWG1"/>
<dbReference type="OrthoDB" id="5959773at2"/>